<evidence type="ECO:0000313" key="3">
    <source>
        <dbReference type="EMBL" id="KAF2739051.1"/>
    </source>
</evidence>
<sequence length="61" mass="6447">MVDQAFLKKLAILPWPCFPVFFPFAVGAGLGAGFGFFNAGSSSENDSQAASSFVTAQVRED</sequence>
<evidence type="ECO:0000313" key="4">
    <source>
        <dbReference type="Proteomes" id="UP000799444"/>
    </source>
</evidence>
<proteinExistence type="predicted"/>
<feature type="region of interest" description="Disordered" evidence="1">
    <location>
        <begin position="41"/>
        <end position="61"/>
    </location>
</feature>
<comment type="caution">
    <text evidence="3">The sequence shown here is derived from an EMBL/GenBank/DDBJ whole genome shotgun (WGS) entry which is preliminary data.</text>
</comment>
<name>A0A9P4V708_9PLEO</name>
<keyword evidence="2" id="KW-0472">Membrane</keyword>
<keyword evidence="4" id="KW-1185">Reference proteome</keyword>
<accession>A0A9P4V708</accession>
<protein>
    <submittedName>
        <fullName evidence="3">Uncharacterized protein</fullName>
    </submittedName>
</protein>
<feature type="transmembrane region" description="Helical" evidence="2">
    <location>
        <begin position="12"/>
        <end position="37"/>
    </location>
</feature>
<dbReference type="Proteomes" id="UP000799444">
    <property type="component" value="Unassembled WGS sequence"/>
</dbReference>
<evidence type="ECO:0000256" key="2">
    <source>
        <dbReference type="SAM" id="Phobius"/>
    </source>
</evidence>
<dbReference type="EMBL" id="ML996106">
    <property type="protein sequence ID" value="KAF2739051.1"/>
    <property type="molecule type" value="Genomic_DNA"/>
</dbReference>
<reference evidence="3" key="1">
    <citation type="journal article" date="2020" name="Stud. Mycol.">
        <title>101 Dothideomycetes genomes: a test case for predicting lifestyles and emergence of pathogens.</title>
        <authorList>
            <person name="Haridas S."/>
            <person name="Albert R."/>
            <person name="Binder M."/>
            <person name="Bloem J."/>
            <person name="Labutti K."/>
            <person name="Salamov A."/>
            <person name="Andreopoulos B."/>
            <person name="Baker S."/>
            <person name="Barry K."/>
            <person name="Bills G."/>
            <person name="Bluhm B."/>
            <person name="Cannon C."/>
            <person name="Castanera R."/>
            <person name="Culley D."/>
            <person name="Daum C."/>
            <person name="Ezra D."/>
            <person name="Gonzalez J."/>
            <person name="Henrissat B."/>
            <person name="Kuo A."/>
            <person name="Liang C."/>
            <person name="Lipzen A."/>
            <person name="Lutzoni F."/>
            <person name="Magnuson J."/>
            <person name="Mondo S."/>
            <person name="Nolan M."/>
            <person name="Ohm R."/>
            <person name="Pangilinan J."/>
            <person name="Park H.-J."/>
            <person name="Ramirez L."/>
            <person name="Alfaro M."/>
            <person name="Sun H."/>
            <person name="Tritt A."/>
            <person name="Yoshinaga Y."/>
            <person name="Zwiers L.-H."/>
            <person name="Turgeon B."/>
            <person name="Goodwin S."/>
            <person name="Spatafora J."/>
            <person name="Crous P."/>
            <person name="Grigoriev I."/>
        </authorList>
    </citation>
    <scope>NUCLEOTIDE SEQUENCE</scope>
    <source>
        <strain evidence="3">CBS 125425</strain>
    </source>
</reference>
<dbReference type="AlphaFoldDB" id="A0A9P4V708"/>
<evidence type="ECO:0000256" key="1">
    <source>
        <dbReference type="SAM" id="MobiDB-lite"/>
    </source>
</evidence>
<keyword evidence="2" id="KW-1133">Transmembrane helix</keyword>
<organism evidence="3 4">
    <name type="scientific">Polyplosphaeria fusca</name>
    <dbReference type="NCBI Taxonomy" id="682080"/>
    <lineage>
        <taxon>Eukaryota</taxon>
        <taxon>Fungi</taxon>
        <taxon>Dikarya</taxon>
        <taxon>Ascomycota</taxon>
        <taxon>Pezizomycotina</taxon>
        <taxon>Dothideomycetes</taxon>
        <taxon>Pleosporomycetidae</taxon>
        <taxon>Pleosporales</taxon>
        <taxon>Tetraplosphaeriaceae</taxon>
        <taxon>Polyplosphaeria</taxon>
    </lineage>
</organism>
<keyword evidence="2" id="KW-0812">Transmembrane</keyword>
<gene>
    <name evidence="3" type="ORF">EJ04DRAFT_509206</name>
</gene>
<feature type="compositionally biased region" description="Low complexity" evidence="1">
    <location>
        <begin position="41"/>
        <end position="52"/>
    </location>
</feature>